<evidence type="ECO:0000259" key="2">
    <source>
        <dbReference type="Pfam" id="PF13568"/>
    </source>
</evidence>
<feature type="transmembrane region" description="Helical" evidence="1">
    <location>
        <begin position="42"/>
        <end position="62"/>
    </location>
</feature>
<feature type="domain" description="Outer membrane protein beta-barrel" evidence="2">
    <location>
        <begin position="190"/>
        <end position="405"/>
    </location>
</feature>
<protein>
    <recommendedName>
        <fullName evidence="2">Outer membrane protein beta-barrel domain-containing protein</fullName>
    </recommendedName>
</protein>
<dbReference type="InterPro" id="IPR011250">
    <property type="entry name" value="OMP/PagP_B-barrel"/>
</dbReference>
<dbReference type="InterPro" id="IPR025665">
    <property type="entry name" value="Beta-barrel_OMP_2"/>
</dbReference>
<comment type="caution">
    <text evidence="3">The sequence shown here is derived from an EMBL/GenBank/DDBJ whole genome shotgun (WGS) entry which is preliminary data.</text>
</comment>
<evidence type="ECO:0000313" key="4">
    <source>
        <dbReference type="Proteomes" id="UP000283589"/>
    </source>
</evidence>
<dbReference type="RefSeq" id="WP_118260663.1">
    <property type="nucleotide sequence ID" value="NZ_CALBWO010000066.1"/>
</dbReference>
<dbReference type="STRING" id="1121130.GCA_000519105_00042"/>
<proteinExistence type="predicted"/>
<dbReference type="Proteomes" id="UP000283589">
    <property type="component" value="Unassembled WGS sequence"/>
</dbReference>
<dbReference type="Pfam" id="PF13568">
    <property type="entry name" value="OMP_b-brl_2"/>
    <property type="match status" value="1"/>
</dbReference>
<dbReference type="SUPFAM" id="SSF56925">
    <property type="entry name" value="OMPA-like"/>
    <property type="match status" value="1"/>
</dbReference>
<gene>
    <name evidence="3" type="ORF">DWW18_11465</name>
</gene>
<dbReference type="EMBL" id="QRZA01000014">
    <property type="protein sequence ID" value="RGV33221.1"/>
    <property type="molecule type" value="Genomic_DNA"/>
</dbReference>
<evidence type="ECO:0000313" key="3">
    <source>
        <dbReference type="EMBL" id="RGV33221.1"/>
    </source>
</evidence>
<evidence type="ECO:0000256" key="1">
    <source>
        <dbReference type="SAM" id="Phobius"/>
    </source>
</evidence>
<keyword evidence="1" id="KW-0472">Membrane</keyword>
<organism evidence="3 4">
    <name type="scientific">Butyricimonas virosa</name>
    <dbReference type="NCBI Taxonomy" id="544645"/>
    <lineage>
        <taxon>Bacteria</taxon>
        <taxon>Pseudomonadati</taxon>
        <taxon>Bacteroidota</taxon>
        <taxon>Bacteroidia</taxon>
        <taxon>Bacteroidales</taxon>
        <taxon>Odoribacteraceae</taxon>
        <taxon>Butyricimonas</taxon>
    </lineage>
</organism>
<accession>A0A412WZH7</accession>
<sequence length="425" mass="47333">MSEKIEKLFKNALEQVSVEPPARVWEGINSHFVMKQRRLRRIYTYSGIAAAVILLFGVGFFMQSKHTNIYTPTSVATLNSSINNHDNNKILAFTSTPHSIPEIKKKREEYTVEHLAPVPVSTSTLTSLENEQPEGDLKKTSVRAGFIPLVNQNAIENQRKYTELLDGKNTPTVKTTNKVKSEDAKMFTVGGYVSPGYSSGSYKTSGTNARSVQYESSQMSGIFNVGGGLTFAVKPTKRISIETGLGYSRMGQKTDDAQVYVPRSDMVSYNANTHAYTPLGSVKNKANATVSSPETFVSLKTEQDEDGSIEQQFDAIEIPLIFRYHLNDNRVKFSVLGGFGASFMVRNHTYVNYNGKKEFMGEAEDIRTFNISTNIGFGIEYPLSKSIHIKVEPGFKYYLQSLSKSAEIDFKPYSFTFSTGIGINF</sequence>
<dbReference type="AlphaFoldDB" id="A0A412WZH7"/>
<keyword evidence="1" id="KW-1133">Transmembrane helix</keyword>
<keyword evidence="1" id="KW-0812">Transmembrane</keyword>
<name>A0A412WZH7_9BACT</name>
<reference evidence="3 4" key="1">
    <citation type="submission" date="2018-08" db="EMBL/GenBank/DDBJ databases">
        <title>A genome reference for cultivated species of the human gut microbiota.</title>
        <authorList>
            <person name="Zou Y."/>
            <person name="Xue W."/>
            <person name="Luo G."/>
        </authorList>
    </citation>
    <scope>NUCLEOTIDE SEQUENCE [LARGE SCALE GENOMIC DNA]</scope>
    <source>
        <strain evidence="3 4">AF14-49</strain>
    </source>
</reference>